<feature type="compositionally biased region" description="Polar residues" evidence="1">
    <location>
        <begin position="207"/>
        <end position="216"/>
    </location>
</feature>
<feature type="compositionally biased region" description="Basic and acidic residues" evidence="1">
    <location>
        <begin position="1"/>
        <end position="10"/>
    </location>
</feature>
<evidence type="ECO:0000256" key="1">
    <source>
        <dbReference type="SAM" id="MobiDB-lite"/>
    </source>
</evidence>
<keyword evidence="4" id="KW-1185">Reference proteome</keyword>
<feature type="region of interest" description="Disordered" evidence="1">
    <location>
        <begin position="1"/>
        <end position="39"/>
    </location>
</feature>
<feature type="compositionally biased region" description="Low complexity" evidence="1">
    <location>
        <begin position="145"/>
        <end position="160"/>
    </location>
</feature>
<dbReference type="InterPro" id="IPR001810">
    <property type="entry name" value="F-box_dom"/>
</dbReference>
<dbReference type="SUPFAM" id="SSF81383">
    <property type="entry name" value="F-box domain"/>
    <property type="match status" value="1"/>
</dbReference>
<dbReference type="EMBL" id="KV442021">
    <property type="protein sequence ID" value="OAQ33446.1"/>
    <property type="molecule type" value="Genomic_DNA"/>
</dbReference>
<evidence type="ECO:0000313" key="3">
    <source>
        <dbReference type="EMBL" id="OAQ33446.1"/>
    </source>
</evidence>
<feature type="region of interest" description="Disordered" evidence="1">
    <location>
        <begin position="143"/>
        <end position="185"/>
    </location>
</feature>
<evidence type="ECO:0000259" key="2">
    <source>
        <dbReference type="PROSITE" id="PS50181"/>
    </source>
</evidence>
<dbReference type="OrthoDB" id="1065058at2759"/>
<reference evidence="3 4" key="1">
    <citation type="submission" date="2016-05" db="EMBL/GenBank/DDBJ databases">
        <title>Genome sequencing reveals origins of a unique bacterial endosymbiosis in the earliest lineages of terrestrial Fungi.</title>
        <authorList>
            <consortium name="DOE Joint Genome Institute"/>
            <person name="Uehling J."/>
            <person name="Gryganskyi A."/>
            <person name="Hameed K."/>
            <person name="Tschaplinski T."/>
            <person name="Misztal P."/>
            <person name="Wu S."/>
            <person name="Desiro A."/>
            <person name="Vande Pol N."/>
            <person name="Du Z.-Y."/>
            <person name="Zienkiewicz A."/>
            <person name="Zienkiewicz K."/>
            <person name="Morin E."/>
            <person name="Tisserant E."/>
            <person name="Splivallo R."/>
            <person name="Hainaut M."/>
            <person name="Henrissat B."/>
            <person name="Ohm R."/>
            <person name="Kuo A."/>
            <person name="Yan J."/>
            <person name="Lipzen A."/>
            <person name="Nolan M."/>
            <person name="Labutti K."/>
            <person name="Barry K."/>
            <person name="Goldstein A."/>
            <person name="Labbe J."/>
            <person name="Schadt C."/>
            <person name="Tuskan G."/>
            <person name="Grigoriev I."/>
            <person name="Martin F."/>
            <person name="Vilgalys R."/>
            <person name="Bonito G."/>
        </authorList>
    </citation>
    <scope>NUCLEOTIDE SEQUENCE [LARGE SCALE GENOMIC DNA]</scope>
    <source>
        <strain evidence="3 4">AG-77</strain>
    </source>
</reference>
<feature type="compositionally biased region" description="Low complexity" evidence="1">
    <location>
        <begin position="20"/>
        <end position="30"/>
    </location>
</feature>
<feature type="domain" description="F-box" evidence="2">
    <location>
        <begin position="290"/>
        <end position="336"/>
    </location>
</feature>
<dbReference type="AlphaFoldDB" id="A0A197K9T4"/>
<sequence length="413" mass="45071">MQLQAERDQFVHSGIGGGSSSSSSSTTSPSCSPPKDSPLAHHLTIANLKKPRPYFKSHTPPVAKSSPNATTATTTAAAAAITTTATIVAPTITTTCESTLPSPRRSHNAIRNDGNILAATSLQPLVATTEVYMDICPSSEQALSQQQQQQQHQQEQQQQQTKAEAHAEPIPMEDVSSTPAPDVFFHRNSHRYNTNTFASTYNNMTTKATSTSTRQGHPTRDPARTRSGEITRLSDATKVFVNSPSAPAPTLHYPSEPHLVLGPALYPREPASCAFALERTSTNSQSTAGMDRLSSLPSELLFHILCHLDALDLSRVAQVGKFYYRISTDNAIWRVKSTQHSLYSPAHLQGRQAPIPWLAYYQYLHRNSLRVKQNWADAVPQSVHVLEGHTGLVSSLEMSIWSLVTASIDSTLR</sequence>
<dbReference type="PROSITE" id="PS50181">
    <property type="entry name" value="FBOX"/>
    <property type="match status" value="1"/>
</dbReference>
<organism evidence="3 4">
    <name type="scientific">Linnemannia elongata AG-77</name>
    <dbReference type="NCBI Taxonomy" id="1314771"/>
    <lineage>
        <taxon>Eukaryota</taxon>
        <taxon>Fungi</taxon>
        <taxon>Fungi incertae sedis</taxon>
        <taxon>Mucoromycota</taxon>
        <taxon>Mortierellomycotina</taxon>
        <taxon>Mortierellomycetes</taxon>
        <taxon>Mortierellales</taxon>
        <taxon>Mortierellaceae</taxon>
        <taxon>Linnemannia</taxon>
    </lineage>
</organism>
<name>A0A197K9T4_9FUNG</name>
<dbReference type="InterPro" id="IPR036047">
    <property type="entry name" value="F-box-like_dom_sf"/>
</dbReference>
<gene>
    <name evidence="3" type="ORF">K457DRAFT_225436</name>
</gene>
<accession>A0A197K9T4</accession>
<dbReference type="Pfam" id="PF12937">
    <property type="entry name" value="F-box-like"/>
    <property type="match status" value="1"/>
</dbReference>
<feature type="region of interest" description="Disordered" evidence="1">
    <location>
        <begin position="51"/>
        <end position="70"/>
    </location>
</feature>
<evidence type="ECO:0000313" key="4">
    <source>
        <dbReference type="Proteomes" id="UP000078512"/>
    </source>
</evidence>
<proteinExistence type="predicted"/>
<dbReference type="Gene3D" id="1.20.1280.50">
    <property type="match status" value="1"/>
</dbReference>
<dbReference type="Proteomes" id="UP000078512">
    <property type="component" value="Unassembled WGS sequence"/>
</dbReference>
<protein>
    <recommendedName>
        <fullName evidence="2">F-box domain-containing protein</fullName>
    </recommendedName>
</protein>
<dbReference type="STRING" id="1314771.A0A197K9T4"/>
<feature type="region of interest" description="Disordered" evidence="1">
    <location>
        <begin position="207"/>
        <end position="226"/>
    </location>
</feature>